<protein>
    <submittedName>
        <fullName evidence="2">Uncharacterized protein</fullName>
    </submittedName>
</protein>
<name>A0AAX0RWR9_9BACI</name>
<keyword evidence="4" id="KW-1185">Reference proteome</keyword>
<dbReference type="EMBL" id="NUEQ01000145">
    <property type="protein sequence ID" value="PEJ23560.1"/>
    <property type="molecule type" value="Genomic_DNA"/>
</dbReference>
<dbReference type="Proteomes" id="UP000260457">
    <property type="component" value="Chromosome"/>
</dbReference>
<dbReference type="AlphaFoldDB" id="A0AAX0RWR9"/>
<dbReference type="EMBL" id="CP030926">
    <property type="protein sequence ID" value="AXN41558.1"/>
    <property type="molecule type" value="Genomic_DNA"/>
</dbReference>
<sequence length="70" mass="8063">MMIGSSIDDGYNIESTRREAYQAGQGKQCLPSIDRRFSYKSAGIQMSSRTDFKVRPTTFIKNHFFTYNNV</sequence>
<gene>
    <name evidence="2" type="ORF">CN689_27895</name>
    <name evidence="1" type="ORF">DTO10_26475</name>
</gene>
<organism evidence="2 3">
    <name type="scientific">Peribacillus butanolivorans</name>
    <dbReference type="NCBI Taxonomy" id="421767"/>
    <lineage>
        <taxon>Bacteria</taxon>
        <taxon>Bacillati</taxon>
        <taxon>Bacillota</taxon>
        <taxon>Bacilli</taxon>
        <taxon>Bacillales</taxon>
        <taxon>Bacillaceae</taxon>
        <taxon>Peribacillus</taxon>
    </lineage>
</organism>
<evidence type="ECO:0000313" key="4">
    <source>
        <dbReference type="Proteomes" id="UP000260457"/>
    </source>
</evidence>
<proteinExistence type="predicted"/>
<reference evidence="2 3" key="1">
    <citation type="submission" date="2017-09" db="EMBL/GenBank/DDBJ databases">
        <title>Large-scale bioinformatics analysis of Bacillus genomes uncovers conserved roles of natural products in bacterial physiology.</title>
        <authorList>
            <consortium name="Agbiome Team Llc"/>
            <person name="Bleich R.M."/>
            <person name="Kirk G.J."/>
            <person name="Santa Maria K.C."/>
            <person name="Allen S.E."/>
            <person name="Farag S."/>
            <person name="Shank E.A."/>
            <person name="Bowers A."/>
        </authorList>
    </citation>
    <scope>NUCLEOTIDE SEQUENCE [LARGE SCALE GENOMIC DNA]</scope>
    <source>
        <strain evidence="2 3">AFS003229</strain>
    </source>
</reference>
<dbReference type="KEGG" id="pbut:DTO10_26475"/>
<dbReference type="Proteomes" id="UP000220106">
    <property type="component" value="Unassembled WGS sequence"/>
</dbReference>
<reference evidence="1 4" key="2">
    <citation type="submission" date="2018-07" db="EMBL/GenBank/DDBJ databases">
        <title>The molecular basis for the intramolecular migration of carboxyl group in the catabolism of para-hydroxybenzoate via gentisate.</title>
        <authorList>
            <person name="Zhao H."/>
            <person name="Xu Y."/>
            <person name="Lin S."/>
            <person name="Spain J.C."/>
            <person name="Zhou N.-Y."/>
        </authorList>
    </citation>
    <scope>NUCLEOTIDE SEQUENCE [LARGE SCALE GENOMIC DNA]</scope>
    <source>
        <strain evidence="1 4">PHB-7a</strain>
    </source>
</reference>
<accession>A0AAX0RWR9</accession>
<evidence type="ECO:0000313" key="3">
    <source>
        <dbReference type="Proteomes" id="UP000220106"/>
    </source>
</evidence>
<evidence type="ECO:0000313" key="1">
    <source>
        <dbReference type="EMBL" id="AXN41558.1"/>
    </source>
</evidence>
<evidence type="ECO:0000313" key="2">
    <source>
        <dbReference type="EMBL" id="PEJ23560.1"/>
    </source>
</evidence>